<feature type="compositionally biased region" description="Polar residues" evidence="1">
    <location>
        <begin position="52"/>
        <end position="61"/>
    </location>
</feature>
<dbReference type="Proteomes" id="UP000826234">
    <property type="component" value="Unassembled WGS sequence"/>
</dbReference>
<feature type="compositionally biased region" description="Acidic residues" evidence="1">
    <location>
        <begin position="194"/>
        <end position="207"/>
    </location>
</feature>
<evidence type="ECO:0000313" key="3">
    <source>
        <dbReference type="Proteomes" id="UP000826234"/>
    </source>
</evidence>
<gene>
    <name evidence="2" type="ORF">JD844_015241</name>
</gene>
<comment type="caution">
    <text evidence="2">The sequence shown here is derived from an EMBL/GenBank/DDBJ whole genome shotgun (WGS) entry which is preliminary data.</text>
</comment>
<feature type="compositionally biased region" description="Basic and acidic residues" evidence="1">
    <location>
        <begin position="84"/>
        <end position="94"/>
    </location>
</feature>
<proteinExistence type="predicted"/>
<organism evidence="2 3">
    <name type="scientific">Phrynosoma platyrhinos</name>
    <name type="common">Desert horned lizard</name>
    <dbReference type="NCBI Taxonomy" id="52577"/>
    <lineage>
        <taxon>Eukaryota</taxon>
        <taxon>Metazoa</taxon>
        <taxon>Chordata</taxon>
        <taxon>Craniata</taxon>
        <taxon>Vertebrata</taxon>
        <taxon>Euteleostomi</taxon>
        <taxon>Lepidosauria</taxon>
        <taxon>Squamata</taxon>
        <taxon>Bifurcata</taxon>
        <taxon>Unidentata</taxon>
        <taxon>Episquamata</taxon>
        <taxon>Toxicofera</taxon>
        <taxon>Iguania</taxon>
        <taxon>Phrynosomatidae</taxon>
        <taxon>Phrynosomatinae</taxon>
        <taxon>Phrynosoma</taxon>
    </lineage>
</organism>
<accession>A0ABQ7T7E5</accession>
<keyword evidence="3" id="KW-1185">Reference proteome</keyword>
<name>A0ABQ7T7E5_PHRPL</name>
<feature type="compositionally biased region" description="Pro residues" evidence="1">
    <location>
        <begin position="183"/>
        <end position="192"/>
    </location>
</feature>
<feature type="compositionally biased region" description="Low complexity" evidence="1">
    <location>
        <begin position="1"/>
        <end position="20"/>
    </location>
</feature>
<protein>
    <submittedName>
        <fullName evidence="2">Uncharacterized protein</fullName>
    </submittedName>
</protein>
<evidence type="ECO:0000256" key="1">
    <source>
        <dbReference type="SAM" id="MobiDB-lite"/>
    </source>
</evidence>
<dbReference type="EMBL" id="JAIPUX010001211">
    <property type="protein sequence ID" value="KAH0625649.1"/>
    <property type="molecule type" value="Genomic_DNA"/>
</dbReference>
<evidence type="ECO:0000313" key="2">
    <source>
        <dbReference type="EMBL" id="KAH0625649.1"/>
    </source>
</evidence>
<feature type="compositionally biased region" description="Polar residues" evidence="1">
    <location>
        <begin position="118"/>
        <end position="127"/>
    </location>
</feature>
<reference evidence="2 3" key="1">
    <citation type="journal article" date="2022" name="Gigascience">
        <title>A chromosome-level genome assembly and annotation of the desert horned lizard, Phrynosoma platyrhinos, provides insight into chromosomal rearrangements among reptiles.</title>
        <authorList>
            <person name="Koochekian N."/>
            <person name="Ascanio A."/>
            <person name="Farleigh K."/>
            <person name="Card D.C."/>
            <person name="Schield D.R."/>
            <person name="Castoe T.A."/>
            <person name="Jezkova T."/>
        </authorList>
    </citation>
    <scope>NUCLEOTIDE SEQUENCE [LARGE SCALE GENOMIC DNA]</scope>
    <source>
        <strain evidence="2">NK-2021</strain>
    </source>
</reference>
<feature type="region of interest" description="Disordered" evidence="1">
    <location>
        <begin position="149"/>
        <end position="214"/>
    </location>
</feature>
<feature type="compositionally biased region" description="Low complexity" evidence="1">
    <location>
        <begin position="33"/>
        <end position="44"/>
    </location>
</feature>
<sequence>MPITKAKPQPAPSESAPSAQDPKLYSRQQNHNQAEAAPSAEQESYGSEPTAAASSRGNYPQLSRKPSEARMAPSGSEYTGQGTESRDYVAESEAHQSPGGPKRAGAIQVTAARPYSPASAQNPSAPQVDQVVTHFFSALAGSLSMADPAYASRDEHPSSGYSSPMAEKPMRQVAPYTQAAAPPAAPTPSRQPPPEEEEDEANSYDSDEASRCLL</sequence>
<feature type="region of interest" description="Disordered" evidence="1">
    <location>
        <begin position="1"/>
        <end position="127"/>
    </location>
</feature>